<keyword evidence="8" id="KW-0539">Nucleus</keyword>
<dbReference type="EMBL" id="CAJNOW010008781">
    <property type="protein sequence ID" value="CAF1544565.1"/>
    <property type="molecule type" value="Genomic_DNA"/>
</dbReference>
<dbReference type="GO" id="GO:0004879">
    <property type="term" value="F:nuclear receptor activity"/>
    <property type="evidence" value="ECO:0007669"/>
    <property type="project" value="TreeGrafter"/>
</dbReference>
<dbReference type="InterPro" id="IPR035500">
    <property type="entry name" value="NHR-like_dom_sf"/>
</dbReference>
<dbReference type="Proteomes" id="UP000663824">
    <property type="component" value="Unassembled WGS sequence"/>
</dbReference>
<dbReference type="GO" id="GO:0008270">
    <property type="term" value="F:zinc ion binding"/>
    <property type="evidence" value="ECO:0007669"/>
    <property type="project" value="UniProtKB-KW"/>
</dbReference>
<dbReference type="InterPro" id="IPR013088">
    <property type="entry name" value="Znf_NHR/GATA"/>
</dbReference>
<dbReference type="PANTHER" id="PTHR24082:SF283">
    <property type="entry name" value="NUCLEAR HORMONE RECEPTOR HR96"/>
    <property type="match status" value="1"/>
</dbReference>
<keyword evidence="1" id="KW-0479">Metal-binding</keyword>
<dbReference type="Gene3D" id="3.30.50.10">
    <property type="entry name" value="Erythroid Transcription Factor GATA-1, subunit A"/>
    <property type="match status" value="1"/>
</dbReference>
<keyword evidence="5" id="KW-0238">DNA-binding</keyword>
<evidence type="ECO:0000256" key="8">
    <source>
        <dbReference type="ARBA" id="ARBA00023242"/>
    </source>
</evidence>
<dbReference type="SUPFAM" id="SSF57716">
    <property type="entry name" value="Glucocorticoid receptor-like (DNA-binding domain)"/>
    <property type="match status" value="1"/>
</dbReference>
<organism evidence="13 14">
    <name type="scientific">Rotaria magnacalcarata</name>
    <dbReference type="NCBI Taxonomy" id="392030"/>
    <lineage>
        <taxon>Eukaryota</taxon>
        <taxon>Metazoa</taxon>
        <taxon>Spiralia</taxon>
        <taxon>Gnathifera</taxon>
        <taxon>Rotifera</taxon>
        <taxon>Eurotatoria</taxon>
        <taxon>Bdelloidea</taxon>
        <taxon>Philodinida</taxon>
        <taxon>Philodinidae</taxon>
        <taxon>Rotaria</taxon>
    </lineage>
</organism>
<dbReference type="Gene3D" id="1.10.565.10">
    <property type="entry name" value="Retinoid X Receptor"/>
    <property type="match status" value="1"/>
</dbReference>
<evidence type="ECO:0000259" key="10">
    <source>
        <dbReference type="PROSITE" id="PS51030"/>
    </source>
</evidence>
<dbReference type="PRINTS" id="PR00047">
    <property type="entry name" value="STROIDFINGER"/>
</dbReference>
<feature type="region of interest" description="Disordered" evidence="9">
    <location>
        <begin position="1"/>
        <end position="51"/>
    </location>
</feature>
<dbReference type="Pfam" id="PF00105">
    <property type="entry name" value="zf-C4"/>
    <property type="match status" value="1"/>
</dbReference>
<evidence type="ECO:0000256" key="2">
    <source>
        <dbReference type="ARBA" id="ARBA00022771"/>
    </source>
</evidence>
<name>A0A816S2P9_9BILA</name>
<dbReference type="Proteomes" id="UP000663855">
    <property type="component" value="Unassembled WGS sequence"/>
</dbReference>
<dbReference type="GO" id="GO:0000122">
    <property type="term" value="P:negative regulation of transcription by RNA polymerase II"/>
    <property type="evidence" value="ECO:0007669"/>
    <property type="project" value="TreeGrafter"/>
</dbReference>
<dbReference type="EMBL" id="CAJNRE010009149">
    <property type="protein sequence ID" value="CAF2079984.1"/>
    <property type="molecule type" value="Genomic_DNA"/>
</dbReference>
<dbReference type="EMBL" id="CAJNOV010000305">
    <property type="protein sequence ID" value="CAF1017418.1"/>
    <property type="molecule type" value="Genomic_DNA"/>
</dbReference>
<evidence type="ECO:0000313" key="13">
    <source>
        <dbReference type="EMBL" id="CAF2079984.1"/>
    </source>
</evidence>
<evidence type="ECO:0000313" key="14">
    <source>
        <dbReference type="Proteomes" id="UP000663824"/>
    </source>
</evidence>
<proteinExistence type="predicted"/>
<keyword evidence="7" id="KW-0675">Receptor</keyword>
<dbReference type="GO" id="GO:0030154">
    <property type="term" value="P:cell differentiation"/>
    <property type="evidence" value="ECO:0007669"/>
    <property type="project" value="TreeGrafter"/>
</dbReference>
<evidence type="ECO:0000256" key="7">
    <source>
        <dbReference type="ARBA" id="ARBA00023170"/>
    </source>
</evidence>
<dbReference type="PANTHER" id="PTHR24082">
    <property type="entry name" value="NUCLEAR HORMONE RECEPTOR"/>
    <property type="match status" value="1"/>
</dbReference>
<evidence type="ECO:0000256" key="1">
    <source>
        <dbReference type="ARBA" id="ARBA00022723"/>
    </source>
</evidence>
<evidence type="ECO:0000256" key="4">
    <source>
        <dbReference type="ARBA" id="ARBA00023015"/>
    </source>
</evidence>
<keyword evidence="4" id="KW-0805">Transcription regulation</keyword>
<comment type="caution">
    <text evidence="13">The sequence shown here is derived from an EMBL/GenBank/DDBJ whole genome shotgun (WGS) entry which is preliminary data.</text>
</comment>
<reference evidence="13" key="1">
    <citation type="submission" date="2021-02" db="EMBL/GenBank/DDBJ databases">
        <authorList>
            <person name="Nowell W R."/>
        </authorList>
    </citation>
    <scope>NUCLEOTIDE SEQUENCE</scope>
</reference>
<dbReference type="InterPro" id="IPR050234">
    <property type="entry name" value="Nuclear_hormone_rcpt_NR1"/>
</dbReference>
<dbReference type="OrthoDB" id="6352325at2759"/>
<dbReference type="Proteomes" id="UP000663834">
    <property type="component" value="Unassembled WGS sequence"/>
</dbReference>
<keyword evidence="3" id="KW-0862">Zinc</keyword>
<evidence type="ECO:0000313" key="11">
    <source>
        <dbReference type="EMBL" id="CAF1017418.1"/>
    </source>
</evidence>
<gene>
    <name evidence="11" type="ORF">CJN711_LOCUS3137</name>
    <name evidence="12" type="ORF">KQP761_LOCUS17195</name>
    <name evidence="13" type="ORF">MBJ925_LOCUS18353</name>
</gene>
<dbReference type="PROSITE" id="PS51030">
    <property type="entry name" value="NUCLEAR_REC_DBD_2"/>
    <property type="match status" value="1"/>
</dbReference>
<keyword evidence="2" id="KW-0863">Zinc-finger</keyword>
<dbReference type="AlphaFoldDB" id="A0A816S2P9"/>
<evidence type="ECO:0000256" key="5">
    <source>
        <dbReference type="ARBA" id="ARBA00023125"/>
    </source>
</evidence>
<dbReference type="GO" id="GO:0000978">
    <property type="term" value="F:RNA polymerase II cis-regulatory region sequence-specific DNA binding"/>
    <property type="evidence" value="ECO:0007669"/>
    <property type="project" value="TreeGrafter"/>
</dbReference>
<sequence length="437" mass="50444">MANKEGNPSPGAPQSRKRRLRVSQEMYASNPSTDMSTSFNAKNTNDQPRKKSDLSCVVCCGSAHGYNFDAISCESCKAFFRRNALLNTDRLKCRRDGCCEITLETRRRCKSCRLKKCFTVGMRKEWILTEEEKVNKKRRIEENRRLRLTNVDESLLPSNGISKQSMDITEKQDVTLQTVVLDKNPAYPLKTASIGRTSDFFDYVNTAFNDGFQLNPTTSYGWSYPLAKKITALYQILQTKNTTALRLINFFKRLSEFDTLNEIDKVNLVKNNLASIFFFHAALGYDPINDIYHEGIPSNDALLYGDDIRDAHGNNIHIRCILIMRSLSSIVQMDPRIMQLTLVIFLFAIRLSNMINIREPPLTNRQQVFEAQNIYVEQLWIFLEKHFGVTRTIRTFTTLISKCLLIDTLFRDIQQDIHENVDRHYVPPIMRTLIDMS</sequence>
<dbReference type="InterPro" id="IPR001628">
    <property type="entry name" value="Znf_hrmn_rcpt"/>
</dbReference>
<evidence type="ECO:0000256" key="3">
    <source>
        <dbReference type="ARBA" id="ARBA00022833"/>
    </source>
</evidence>
<evidence type="ECO:0000256" key="9">
    <source>
        <dbReference type="SAM" id="MobiDB-lite"/>
    </source>
</evidence>
<evidence type="ECO:0000313" key="12">
    <source>
        <dbReference type="EMBL" id="CAF1544565.1"/>
    </source>
</evidence>
<dbReference type="SUPFAM" id="SSF48508">
    <property type="entry name" value="Nuclear receptor ligand-binding domain"/>
    <property type="match status" value="1"/>
</dbReference>
<dbReference type="GO" id="GO:0045944">
    <property type="term" value="P:positive regulation of transcription by RNA polymerase II"/>
    <property type="evidence" value="ECO:0007669"/>
    <property type="project" value="TreeGrafter"/>
</dbReference>
<feature type="compositionally biased region" description="Polar residues" evidence="9">
    <location>
        <begin position="26"/>
        <end position="46"/>
    </location>
</feature>
<accession>A0A816S2P9</accession>
<feature type="domain" description="Nuclear receptor" evidence="10">
    <location>
        <begin position="53"/>
        <end position="129"/>
    </location>
</feature>
<dbReference type="SMART" id="SM00399">
    <property type="entry name" value="ZnF_C4"/>
    <property type="match status" value="1"/>
</dbReference>
<evidence type="ECO:0000256" key="6">
    <source>
        <dbReference type="ARBA" id="ARBA00023163"/>
    </source>
</evidence>
<protein>
    <recommendedName>
        <fullName evidence="10">Nuclear receptor domain-containing protein</fullName>
    </recommendedName>
</protein>
<keyword evidence="6" id="KW-0804">Transcription</keyword>